<keyword evidence="3" id="KW-1185">Reference proteome</keyword>
<dbReference type="EMBL" id="CAJNIZ010007557">
    <property type="protein sequence ID" value="CAE7258970.1"/>
    <property type="molecule type" value="Genomic_DNA"/>
</dbReference>
<sequence>MVLFPASVKFKYTEQLPWVYALMTAWATFCFGNTLLFQGQGWVSGCFAGMSFLAQALNPMMAVSFTLGQSCSASRLKEGDIACLNIGRTSAQRTCWGPGKKICSLGVLVRAAPKFSVCLVGR</sequence>
<keyword evidence="1" id="KW-1133">Transmembrane helix</keyword>
<accession>A0A812MIY5</accession>
<dbReference type="AlphaFoldDB" id="A0A812MIY5"/>
<reference evidence="2" key="1">
    <citation type="submission" date="2021-02" db="EMBL/GenBank/DDBJ databases">
        <authorList>
            <person name="Dougan E. K."/>
            <person name="Rhodes N."/>
            <person name="Thang M."/>
            <person name="Chan C."/>
        </authorList>
    </citation>
    <scope>NUCLEOTIDE SEQUENCE</scope>
</reference>
<evidence type="ECO:0000313" key="3">
    <source>
        <dbReference type="Proteomes" id="UP000649617"/>
    </source>
</evidence>
<keyword evidence="1" id="KW-0812">Transmembrane</keyword>
<keyword evidence="1" id="KW-0472">Membrane</keyword>
<organism evidence="2 3">
    <name type="scientific">Symbiodinium pilosum</name>
    <name type="common">Dinoflagellate</name>
    <dbReference type="NCBI Taxonomy" id="2952"/>
    <lineage>
        <taxon>Eukaryota</taxon>
        <taxon>Sar</taxon>
        <taxon>Alveolata</taxon>
        <taxon>Dinophyceae</taxon>
        <taxon>Suessiales</taxon>
        <taxon>Symbiodiniaceae</taxon>
        <taxon>Symbiodinium</taxon>
    </lineage>
</organism>
<comment type="caution">
    <text evidence="2">The sequence shown here is derived from an EMBL/GenBank/DDBJ whole genome shotgun (WGS) entry which is preliminary data.</text>
</comment>
<name>A0A812MIY5_SYMPI</name>
<dbReference type="Proteomes" id="UP000649617">
    <property type="component" value="Unassembled WGS sequence"/>
</dbReference>
<evidence type="ECO:0000256" key="1">
    <source>
        <dbReference type="SAM" id="Phobius"/>
    </source>
</evidence>
<feature type="transmembrane region" description="Helical" evidence="1">
    <location>
        <begin position="18"/>
        <end position="36"/>
    </location>
</feature>
<dbReference type="OrthoDB" id="432372at2759"/>
<protein>
    <submittedName>
        <fullName evidence="2">Uncharacterized protein</fullName>
    </submittedName>
</protein>
<gene>
    <name evidence="2" type="ORF">SPIL2461_LOCUS5362</name>
</gene>
<evidence type="ECO:0000313" key="2">
    <source>
        <dbReference type="EMBL" id="CAE7258970.1"/>
    </source>
</evidence>
<proteinExistence type="predicted"/>